<dbReference type="InterPro" id="IPR036186">
    <property type="entry name" value="Serpin_sf"/>
</dbReference>
<evidence type="ECO:0000313" key="3">
    <source>
        <dbReference type="Proteomes" id="UP000008909"/>
    </source>
</evidence>
<dbReference type="Pfam" id="PF00079">
    <property type="entry name" value="Serpin"/>
    <property type="match status" value="1"/>
</dbReference>
<protein>
    <submittedName>
        <fullName evidence="2">Serpin</fullName>
    </submittedName>
</protein>
<dbReference type="Proteomes" id="UP000008909">
    <property type="component" value="Unassembled WGS sequence"/>
</dbReference>
<feature type="domain" description="Serpin" evidence="1">
    <location>
        <begin position="153"/>
        <end position="213"/>
    </location>
</feature>
<organism evidence="2 3">
    <name type="scientific">Clonorchis sinensis</name>
    <name type="common">Chinese liver fluke</name>
    <dbReference type="NCBI Taxonomy" id="79923"/>
    <lineage>
        <taxon>Eukaryota</taxon>
        <taxon>Metazoa</taxon>
        <taxon>Spiralia</taxon>
        <taxon>Lophotrochozoa</taxon>
        <taxon>Platyhelminthes</taxon>
        <taxon>Trematoda</taxon>
        <taxon>Digenea</taxon>
        <taxon>Opisthorchiida</taxon>
        <taxon>Opisthorchiata</taxon>
        <taxon>Opisthorchiidae</taxon>
        <taxon>Clonorchis</taxon>
    </lineage>
</organism>
<evidence type="ECO:0000313" key="2">
    <source>
        <dbReference type="EMBL" id="GAA54759.1"/>
    </source>
</evidence>
<dbReference type="AlphaFoldDB" id="G7YP78"/>
<dbReference type="EMBL" id="DF143920">
    <property type="protein sequence ID" value="GAA54759.1"/>
    <property type="molecule type" value="Genomic_DNA"/>
</dbReference>
<evidence type="ECO:0000259" key="1">
    <source>
        <dbReference type="Pfam" id="PF00079"/>
    </source>
</evidence>
<dbReference type="SUPFAM" id="SSF56574">
    <property type="entry name" value="Serpins"/>
    <property type="match status" value="1"/>
</dbReference>
<dbReference type="InterPro" id="IPR023796">
    <property type="entry name" value="Serpin_dom"/>
</dbReference>
<sequence length="358" mass="40747">MNSTSLAPKLHDDRLDEWMVELVTGWSTDTDQRDVYSVSRTAEGSSVLQYMSVTECSNDTKYDEGQTAVIIIRMHIAADVTLIVRAFNQSIAKLRHTHISASEQCISLTFEYLYCHGNDDGRIGREQQTRDTENNMPFGVLDLRLLKADFIEQNITVQLPKFKLSEGDPPDAKELLIQCGIHDLFDFAKANLSKISADERCFVSDVLHKSVLEHCTMLIPAHPVRAVYVTLVLCIRKRKEGDGLVVHKSITDRYSGVSRFAHQTTASGMLARCDRHFREQFRSSDWRCDYTEIVAAQVRVKRTSSWYMEYGLQAEPNWTGAQNTMAPPSLRVSTLHPKLQVNIECRNSLCEDTHRTTR</sequence>
<dbReference type="Gene3D" id="3.30.497.10">
    <property type="entry name" value="Antithrombin, subunit I, domain 2"/>
    <property type="match status" value="1"/>
</dbReference>
<dbReference type="InterPro" id="IPR042178">
    <property type="entry name" value="Serpin_sf_1"/>
</dbReference>
<reference evidence="2" key="1">
    <citation type="journal article" date="2011" name="Genome Biol.">
        <title>The draft genome of the carcinogenic human liver fluke Clonorchis sinensis.</title>
        <authorList>
            <person name="Wang X."/>
            <person name="Chen W."/>
            <person name="Huang Y."/>
            <person name="Sun J."/>
            <person name="Men J."/>
            <person name="Liu H."/>
            <person name="Luo F."/>
            <person name="Guo L."/>
            <person name="Lv X."/>
            <person name="Deng C."/>
            <person name="Zhou C."/>
            <person name="Fan Y."/>
            <person name="Li X."/>
            <person name="Huang L."/>
            <person name="Hu Y."/>
            <person name="Liang C."/>
            <person name="Hu X."/>
            <person name="Xu J."/>
            <person name="Yu X."/>
        </authorList>
    </citation>
    <scope>NUCLEOTIDE SEQUENCE [LARGE SCALE GENOMIC DNA]</scope>
    <source>
        <strain evidence="2">Henan</strain>
    </source>
</reference>
<proteinExistence type="predicted"/>
<gene>
    <name evidence="2" type="ORF">CLF_105361</name>
</gene>
<name>G7YP78_CLOSI</name>
<keyword evidence="3" id="KW-1185">Reference proteome</keyword>
<reference key="2">
    <citation type="submission" date="2011-10" db="EMBL/GenBank/DDBJ databases">
        <title>The genome and transcriptome sequence of Clonorchis sinensis provide insights into the carcinogenic liver fluke.</title>
        <authorList>
            <person name="Wang X."/>
            <person name="Huang Y."/>
            <person name="Chen W."/>
            <person name="Liu H."/>
            <person name="Guo L."/>
            <person name="Chen Y."/>
            <person name="Luo F."/>
            <person name="Zhou W."/>
            <person name="Sun J."/>
            <person name="Mao Q."/>
            <person name="Liang P."/>
            <person name="Zhou C."/>
            <person name="Tian Y."/>
            <person name="Men J."/>
            <person name="Lv X."/>
            <person name="Huang L."/>
            <person name="Zhou J."/>
            <person name="Hu Y."/>
            <person name="Li R."/>
            <person name="Zhang F."/>
            <person name="Lei H."/>
            <person name="Li X."/>
            <person name="Hu X."/>
            <person name="Liang C."/>
            <person name="Xu J."/>
            <person name="Wu Z."/>
            <person name="Yu X."/>
        </authorList>
    </citation>
    <scope>NUCLEOTIDE SEQUENCE</scope>
    <source>
        <strain>Henan</strain>
    </source>
</reference>
<accession>G7YP78</accession>